<dbReference type="AlphaFoldDB" id="A0A660CEJ5"/>
<dbReference type="InterPro" id="IPR016162">
    <property type="entry name" value="Ald_DH_N"/>
</dbReference>
<feature type="domain" description="Aldehyde dehydrogenase" evidence="5">
    <location>
        <begin position="27"/>
        <end position="485"/>
    </location>
</feature>
<dbReference type="SUPFAM" id="SSF53720">
    <property type="entry name" value="ALDH-like"/>
    <property type="match status" value="1"/>
</dbReference>
<keyword evidence="2" id="KW-0560">Oxidoreductase</keyword>
<comment type="similarity">
    <text evidence="1">Belongs to the aldehyde dehydrogenase family.</text>
</comment>
<evidence type="ECO:0000256" key="4">
    <source>
        <dbReference type="SAM" id="MobiDB-lite"/>
    </source>
</evidence>
<evidence type="ECO:0000313" key="6">
    <source>
        <dbReference type="EMBL" id="TWH21960.1"/>
    </source>
</evidence>
<organism evidence="6 7">
    <name type="scientific">Prauserella rugosa</name>
    <dbReference type="NCBI Taxonomy" id="43354"/>
    <lineage>
        <taxon>Bacteria</taxon>
        <taxon>Bacillati</taxon>
        <taxon>Actinomycetota</taxon>
        <taxon>Actinomycetes</taxon>
        <taxon>Pseudonocardiales</taxon>
        <taxon>Pseudonocardiaceae</taxon>
        <taxon>Prauserella</taxon>
    </lineage>
</organism>
<dbReference type="InterPro" id="IPR016163">
    <property type="entry name" value="Ald_DH_C"/>
</dbReference>
<feature type="compositionally biased region" description="Polar residues" evidence="4">
    <location>
        <begin position="1"/>
        <end position="13"/>
    </location>
</feature>
<dbReference type="InterPro" id="IPR016161">
    <property type="entry name" value="Ald_DH/histidinol_DH"/>
</dbReference>
<dbReference type="PANTHER" id="PTHR42986">
    <property type="entry name" value="BENZALDEHYDE DEHYDROGENASE YFMT"/>
    <property type="match status" value="1"/>
</dbReference>
<comment type="caution">
    <text evidence="6">The sequence shown here is derived from an EMBL/GenBank/DDBJ whole genome shotgun (WGS) entry which is preliminary data.</text>
</comment>
<accession>A0A660CEJ5</accession>
<gene>
    <name evidence="6" type="ORF">JD82_03833</name>
</gene>
<keyword evidence="7" id="KW-1185">Reference proteome</keyword>
<dbReference type="Proteomes" id="UP000317303">
    <property type="component" value="Unassembled WGS sequence"/>
</dbReference>
<name>A0A660CEJ5_9PSEU</name>
<dbReference type="InterPro" id="IPR015590">
    <property type="entry name" value="Aldehyde_DH_dom"/>
</dbReference>
<proteinExistence type="inferred from homology"/>
<dbReference type="FunFam" id="3.40.309.10:FF:000009">
    <property type="entry name" value="Aldehyde dehydrogenase A"/>
    <property type="match status" value="1"/>
</dbReference>
<protein>
    <submittedName>
        <fullName evidence="6">Aldehyde dehydrogenase (NAD+)</fullName>
    </submittedName>
</protein>
<dbReference type="OrthoDB" id="3802174at2"/>
<dbReference type="PANTHER" id="PTHR42986:SF1">
    <property type="entry name" value="BENZALDEHYDE DEHYDROGENASE YFMT"/>
    <property type="match status" value="1"/>
</dbReference>
<evidence type="ECO:0000256" key="1">
    <source>
        <dbReference type="ARBA" id="ARBA00009986"/>
    </source>
</evidence>
<dbReference type="Pfam" id="PF00171">
    <property type="entry name" value="Aldedh"/>
    <property type="match status" value="1"/>
</dbReference>
<dbReference type="Gene3D" id="3.40.309.10">
    <property type="entry name" value="Aldehyde Dehydrogenase, Chain A, domain 2"/>
    <property type="match status" value="1"/>
</dbReference>
<dbReference type="Gene3D" id="3.40.605.10">
    <property type="entry name" value="Aldehyde Dehydrogenase, Chain A, domain 1"/>
    <property type="match status" value="1"/>
</dbReference>
<dbReference type="FunFam" id="3.40.605.10:FF:000007">
    <property type="entry name" value="NAD/NADP-dependent betaine aldehyde dehydrogenase"/>
    <property type="match status" value="1"/>
</dbReference>
<dbReference type="GO" id="GO:0016620">
    <property type="term" value="F:oxidoreductase activity, acting on the aldehyde or oxo group of donors, NAD or NADP as acceptor"/>
    <property type="evidence" value="ECO:0007669"/>
    <property type="project" value="InterPro"/>
</dbReference>
<evidence type="ECO:0000259" key="5">
    <source>
        <dbReference type="Pfam" id="PF00171"/>
    </source>
</evidence>
<dbReference type="EMBL" id="VLJV01000001">
    <property type="protein sequence ID" value="TWH21960.1"/>
    <property type="molecule type" value="Genomic_DNA"/>
</dbReference>
<reference evidence="6 7" key="1">
    <citation type="submission" date="2019-07" db="EMBL/GenBank/DDBJ databases">
        <title>R&amp;d 2014.</title>
        <authorList>
            <person name="Klenk H.-P."/>
        </authorList>
    </citation>
    <scope>NUCLEOTIDE SEQUENCE [LARGE SCALE GENOMIC DNA]</scope>
    <source>
        <strain evidence="6 7">DSM 43194</strain>
    </source>
</reference>
<sequence length="496" mass="52500">MTGTVSEQRTQHSAYDGFDTMPIAGRWRSGGGDETRTDTDPWSGDTLVEIAQADSADVDEAYRSAQRAQRDWAAAPPADRAAVLRRAAAIVDEREAEIVDWIVHETGGTRAKAELERGLVRAGLHEAASMPHHVEGSILPSDVPGKESRVYREPVGVVGVISPWNFPMQLSNRSVAPALAVGNGVVLKPAGDTPVTGGTLLAKILEEAGLPDGLLNVVVGPGGEIGDALVTHPAARVVSFTGSTPVGEDIAAKAGVTKLALELGGNGPLVVLDDADLDRAVDAAVFGSFFHAGQICMIANRIIVDSAAHDEFVDRFVERVRGLTVGDPSDPGTDIGPVINTSQRDGILDKVARAERDGAQRLLGGEPGGPAGLALPPHVLLGEPDVATAREEVFGPVITVIRARDEQDALRIANDTEYGLSSAVFTRDVERGVRFARRVDAGMTHVNDSPVNDDANTAFGGEKASGIGRFGGRWAVEEFTTDHWVSVQHETRRYPI</sequence>
<evidence type="ECO:0000313" key="7">
    <source>
        <dbReference type="Proteomes" id="UP000317303"/>
    </source>
</evidence>
<evidence type="ECO:0000256" key="3">
    <source>
        <dbReference type="ARBA" id="ARBA00023027"/>
    </source>
</evidence>
<keyword evidence="3" id="KW-0520">NAD</keyword>
<evidence type="ECO:0000256" key="2">
    <source>
        <dbReference type="ARBA" id="ARBA00023002"/>
    </source>
</evidence>
<dbReference type="RefSeq" id="WP_030529952.1">
    <property type="nucleotide sequence ID" value="NZ_JOIJ01000001.1"/>
</dbReference>
<feature type="region of interest" description="Disordered" evidence="4">
    <location>
        <begin position="1"/>
        <end position="43"/>
    </location>
</feature>